<dbReference type="GO" id="GO:0005737">
    <property type="term" value="C:cytoplasm"/>
    <property type="evidence" value="ECO:0007669"/>
    <property type="project" value="TreeGrafter"/>
</dbReference>
<dbReference type="SUPFAM" id="SSF56112">
    <property type="entry name" value="Protein kinase-like (PK-like)"/>
    <property type="match status" value="1"/>
</dbReference>
<dbReference type="PANTHER" id="PTHR11042">
    <property type="entry name" value="EUKARYOTIC TRANSLATION INITIATION FACTOR 2-ALPHA KINASE EIF2-ALPHA KINASE -RELATED"/>
    <property type="match status" value="1"/>
</dbReference>
<feature type="region of interest" description="Disordered" evidence="6">
    <location>
        <begin position="436"/>
        <end position="460"/>
    </location>
</feature>
<accession>A0A7C8IBX0</accession>
<organism evidence="8 9">
    <name type="scientific">Massariosphaeria phaeospora</name>
    <dbReference type="NCBI Taxonomy" id="100035"/>
    <lineage>
        <taxon>Eukaryota</taxon>
        <taxon>Fungi</taxon>
        <taxon>Dikarya</taxon>
        <taxon>Ascomycota</taxon>
        <taxon>Pezizomycotina</taxon>
        <taxon>Dothideomycetes</taxon>
        <taxon>Pleosporomycetidae</taxon>
        <taxon>Pleosporales</taxon>
        <taxon>Pleosporales incertae sedis</taxon>
        <taxon>Massariosphaeria</taxon>
    </lineage>
</organism>
<dbReference type="EMBL" id="JAADJZ010000004">
    <property type="protein sequence ID" value="KAF2875648.1"/>
    <property type="molecule type" value="Genomic_DNA"/>
</dbReference>
<keyword evidence="3 8" id="KW-0418">Kinase</keyword>
<feature type="region of interest" description="Disordered" evidence="6">
    <location>
        <begin position="1"/>
        <end position="65"/>
    </location>
</feature>
<comment type="similarity">
    <text evidence="5">Belongs to the protein kinase superfamily. Ser/Thr protein kinase family. GCN2 subfamily.</text>
</comment>
<proteinExistence type="inferred from homology"/>
<evidence type="ECO:0000313" key="9">
    <source>
        <dbReference type="Proteomes" id="UP000481861"/>
    </source>
</evidence>
<feature type="domain" description="Protein kinase" evidence="7">
    <location>
        <begin position="72"/>
        <end position="405"/>
    </location>
</feature>
<dbReference type="GO" id="GO:0005524">
    <property type="term" value="F:ATP binding"/>
    <property type="evidence" value="ECO:0007669"/>
    <property type="project" value="UniProtKB-KW"/>
</dbReference>
<dbReference type="GO" id="GO:0005634">
    <property type="term" value="C:nucleus"/>
    <property type="evidence" value="ECO:0007669"/>
    <property type="project" value="TreeGrafter"/>
</dbReference>
<comment type="caution">
    <text evidence="8">The sequence shown here is derived from an EMBL/GenBank/DDBJ whole genome shotgun (WGS) entry which is preliminary data.</text>
</comment>
<dbReference type="Gene3D" id="3.30.200.20">
    <property type="entry name" value="Phosphorylase Kinase, domain 1"/>
    <property type="match status" value="1"/>
</dbReference>
<reference evidence="8 9" key="1">
    <citation type="submission" date="2020-01" db="EMBL/GenBank/DDBJ databases">
        <authorList>
            <consortium name="DOE Joint Genome Institute"/>
            <person name="Haridas S."/>
            <person name="Albert R."/>
            <person name="Binder M."/>
            <person name="Bloem J."/>
            <person name="Labutti K."/>
            <person name="Salamov A."/>
            <person name="Andreopoulos B."/>
            <person name="Baker S.E."/>
            <person name="Barry K."/>
            <person name="Bills G."/>
            <person name="Bluhm B.H."/>
            <person name="Cannon C."/>
            <person name="Castanera R."/>
            <person name="Culley D.E."/>
            <person name="Daum C."/>
            <person name="Ezra D."/>
            <person name="Gonzalez J.B."/>
            <person name="Henrissat B."/>
            <person name="Kuo A."/>
            <person name="Liang C."/>
            <person name="Lipzen A."/>
            <person name="Lutzoni F."/>
            <person name="Magnuson J."/>
            <person name="Mondo S."/>
            <person name="Nolan M."/>
            <person name="Ohm R."/>
            <person name="Pangilinan J."/>
            <person name="Park H.-J.H."/>
            <person name="Ramirez L."/>
            <person name="Alfaro M."/>
            <person name="Sun H."/>
            <person name="Tritt A."/>
            <person name="Yoshinaga Y."/>
            <person name="Zwiers L.-H.L."/>
            <person name="Turgeon B.G."/>
            <person name="Goodwin S.B."/>
            <person name="Spatafora J.W."/>
            <person name="Crous P.W."/>
            <person name="Grigoriev I.V."/>
        </authorList>
    </citation>
    <scope>NUCLEOTIDE SEQUENCE [LARGE SCALE GENOMIC DNA]</scope>
    <source>
        <strain evidence="8 9">CBS 611.86</strain>
    </source>
</reference>
<dbReference type="OrthoDB" id="4062651at2759"/>
<evidence type="ECO:0000313" key="8">
    <source>
        <dbReference type="EMBL" id="KAF2875648.1"/>
    </source>
</evidence>
<dbReference type="Proteomes" id="UP000481861">
    <property type="component" value="Unassembled WGS sequence"/>
</dbReference>
<dbReference type="Pfam" id="PF00069">
    <property type="entry name" value="Pkinase"/>
    <property type="match status" value="1"/>
</dbReference>
<feature type="compositionally biased region" description="Polar residues" evidence="6">
    <location>
        <begin position="24"/>
        <end position="40"/>
    </location>
</feature>
<keyword evidence="2" id="KW-0547">Nucleotide-binding</keyword>
<keyword evidence="9" id="KW-1185">Reference proteome</keyword>
<keyword evidence="1" id="KW-0808">Transferase</keyword>
<dbReference type="PROSITE" id="PS00108">
    <property type="entry name" value="PROTEIN_KINASE_ST"/>
    <property type="match status" value="1"/>
</dbReference>
<protein>
    <submittedName>
        <fullName evidence="8">Kinase-like domain-containing protein</fullName>
    </submittedName>
</protein>
<dbReference type="InterPro" id="IPR050339">
    <property type="entry name" value="CC_SR_Kinase"/>
</dbReference>
<dbReference type="InterPro" id="IPR008271">
    <property type="entry name" value="Ser/Thr_kinase_AS"/>
</dbReference>
<dbReference type="AlphaFoldDB" id="A0A7C8IBX0"/>
<evidence type="ECO:0000256" key="2">
    <source>
        <dbReference type="ARBA" id="ARBA00022741"/>
    </source>
</evidence>
<keyword evidence="4" id="KW-0067">ATP-binding</keyword>
<evidence type="ECO:0000256" key="3">
    <source>
        <dbReference type="ARBA" id="ARBA00022777"/>
    </source>
</evidence>
<evidence type="ECO:0000256" key="4">
    <source>
        <dbReference type="ARBA" id="ARBA00022840"/>
    </source>
</evidence>
<name>A0A7C8IBX0_9PLEO</name>
<evidence type="ECO:0000259" key="7">
    <source>
        <dbReference type="PROSITE" id="PS50011"/>
    </source>
</evidence>
<dbReference type="Gene3D" id="1.10.510.10">
    <property type="entry name" value="Transferase(Phosphotransferase) domain 1"/>
    <property type="match status" value="1"/>
</dbReference>
<sequence length="460" mass="51926">MAGHHLGLNGRSISESPKPMNASLYPTSNSLVKDSGTSVRKLNETFPESPKSARKRSGNEHTSRMRLAEIHTRPVRFFWFHASGEILPTTNIDTIPSFSTTPLLWCDTLSRENESRSVVQAFACKLEENGSQELVAVKQVLSRDPEEKRKAFEEVELLAKARHRHIVACLGSYLYRDKLCIIQFPVAKYNLAQYLQARSNYIQFRNVQEEGEIEHMRRLVSYFACLCTAVKYIHELGIKHRDIKPENILIDRYNTVLLTDFDISKQRDIAEKTDGPTVCTVKYSSRDVCLGVPRDFSSDVFSLGCVFMEMATIALGRTIKSLYEAVGMGSETGFEVTYWQSVENEKARGWFSELNSASSTKDKERSAVETHSLRLPGHDHLARIEAMMSNTEGARPSLADIHQTFGSLRDQCDDCVVSAMFTLTGHGALTATRYLSQPSKRDRLTEMNPRKRIPTSSAPR</sequence>
<dbReference type="PANTHER" id="PTHR11042:SF190">
    <property type="entry name" value="MITOSIS INHIBITOR PROTEIN KINASE MIK1"/>
    <property type="match status" value="1"/>
</dbReference>
<dbReference type="SMART" id="SM00220">
    <property type="entry name" value="S_TKc"/>
    <property type="match status" value="1"/>
</dbReference>
<dbReference type="InterPro" id="IPR000719">
    <property type="entry name" value="Prot_kinase_dom"/>
</dbReference>
<evidence type="ECO:0000256" key="6">
    <source>
        <dbReference type="SAM" id="MobiDB-lite"/>
    </source>
</evidence>
<dbReference type="GO" id="GO:0004672">
    <property type="term" value="F:protein kinase activity"/>
    <property type="evidence" value="ECO:0007669"/>
    <property type="project" value="InterPro"/>
</dbReference>
<gene>
    <name evidence="8" type="ORF">BDV95DRAFT_279445</name>
</gene>
<dbReference type="CDD" id="cd00180">
    <property type="entry name" value="PKc"/>
    <property type="match status" value="1"/>
</dbReference>
<evidence type="ECO:0000256" key="5">
    <source>
        <dbReference type="ARBA" id="ARBA00037982"/>
    </source>
</evidence>
<feature type="compositionally biased region" description="Basic and acidic residues" evidence="6">
    <location>
        <begin position="439"/>
        <end position="449"/>
    </location>
</feature>
<dbReference type="PROSITE" id="PS50011">
    <property type="entry name" value="PROTEIN_KINASE_DOM"/>
    <property type="match status" value="1"/>
</dbReference>
<evidence type="ECO:0000256" key="1">
    <source>
        <dbReference type="ARBA" id="ARBA00022679"/>
    </source>
</evidence>
<dbReference type="InterPro" id="IPR011009">
    <property type="entry name" value="Kinase-like_dom_sf"/>
</dbReference>